<name>A0A5B7FBS0_PORTR</name>
<evidence type="ECO:0000313" key="2">
    <source>
        <dbReference type="Proteomes" id="UP000324222"/>
    </source>
</evidence>
<dbReference type="AlphaFoldDB" id="A0A5B7FBS0"/>
<dbReference type="EMBL" id="VSRR010005480">
    <property type="protein sequence ID" value="MPC42553.1"/>
    <property type="molecule type" value="Genomic_DNA"/>
</dbReference>
<dbReference type="Proteomes" id="UP000324222">
    <property type="component" value="Unassembled WGS sequence"/>
</dbReference>
<protein>
    <submittedName>
        <fullName evidence="1">Uncharacterized protein</fullName>
    </submittedName>
</protein>
<reference evidence="1 2" key="1">
    <citation type="submission" date="2019-05" db="EMBL/GenBank/DDBJ databases">
        <title>Another draft genome of Portunus trituberculatus and its Hox gene families provides insights of decapod evolution.</title>
        <authorList>
            <person name="Jeong J.-H."/>
            <person name="Song I."/>
            <person name="Kim S."/>
            <person name="Choi T."/>
            <person name="Kim D."/>
            <person name="Ryu S."/>
            <person name="Kim W."/>
        </authorList>
    </citation>
    <scope>NUCLEOTIDE SEQUENCE [LARGE SCALE GENOMIC DNA]</scope>
    <source>
        <tissue evidence="1">Muscle</tissue>
    </source>
</reference>
<sequence length="80" mass="9425">MSLAIMFNRSRGICKAQKRPPLRIQELRWLEFTRLCCGLSQTHRSVWHHWSPRKNILGSSEPPILQARYKLEQDRLAIIG</sequence>
<evidence type="ECO:0000313" key="1">
    <source>
        <dbReference type="EMBL" id="MPC42553.1"/>
    </source>
</evidence>
<proteinExistence type="predicted"/>
<gene>
    <name evidence="1" type="ORF">E2C01_036176</name>
</gene>
<organism evidence="1 2">
    <name type="scientific">Portunus trituberculatus</name>
    <name type="common">Swimming crab</name>
    <name type="synonym">Neptunus trituberculatus</name>
    <dbReference type="NCBI Taxonomy" id="210409"/>
    <lineage>
        <taxon>Eukaryota</taxon>
        <taxon>Metazoa</taxon>
        <taxon>Ecdysozoa</taxon>
        <taxon>Arthropoda</taxon>
        <taxon>Crustacea</taxon>
        <taxon>Multicrustacea</taxon>
        <taxon>Malacostraca</taxon>
        <taxon>Eumalacostraca</taxon>
        <taxon>Eucarida</taxon>
        <taxon>Decapoda</taxon>
        <taxon>Pleocyemata</taxon>
        <taxon>Brachyura</taxon>
        <taxon>Eubrachyura</taxon>
        <taxon>Portunoidea</taxon>
        <taxon>Portunidae</taxon>
        <taxon>Portuninae</taxon>
        <taxon>Portunus</taxon>
    </lineage>
</organism>
<comment type="caution">
    <text evidence="1">The sequence shown here is derived from an EMBL/GenBank/DDBJ whole genome shotgun (WGS) entry which is preliminary data.</text>
</comment>
<keyword evidence="2" id="KW-1185">Reference proteome</keyword>
<accession>A0A5B7FBS0</accession>